<dbReference type="GO" id="GO:0003887">
    <property type="term" value="F:DNA-directed DNA polymerase activity"/>
    <property type="evidence" value="ECO:0007669"/>
    <property type="project" value="UniProtKB-EC"/>
</dbReference>
<dbReference type="Pfam" id="PF22936">
    <property type="entry name" value="Pol_BBD"/>
    <property type="match status" value="1"/>
</dbReference>
<dbReference type="InterPro" id="IPR043502">
    <property type="entry name" value="DNA/RNA_pol_sf"/>
</dbReference>
<dbReference type="GO" id="GO:0005886">
    <property type="term" value="C:plasma membrane"/>
    <property type="evidence" value="ECO:0007669"/>
    <property type="project" value="TreeGrafter"/>
</dbReference>
<dbReference type="InterPro" id="IPR036397">
    <property type="entry name" value="RNaseH_sf"/>
</dbReference>
<keyword evidence="4" id="KW-0548">Nucleotidyltransferase</keyword>
<dbReference type="InterPro" id="IPR056284">
    <property type="entry name" value="AIR9-like_A9"/>
</dbReference>
<dbReference type="InterPro" id="IPR013103">
    <property type="entry name" value="RVT_2"/>
</dbReference>
<dbReference type="AlphaFoldDB" id="A0A445L9H9"/>
<dbReference type="Pfam" id="PF07727">
    <property type="entry name" value="RVT_2"/>
    <property type="match status" value="2"/>
</dbReference>
<comment type="caution">
    <text evidence="4">The sequence shown here is derived from an EMBL/GenBank/DDBJ whole genome shotgun (WGS) entry which is preliminary data.</text>
</comment>
<protein>
    <submittedName>
        <fullName evidence="4">Retrovirus-related Pol polyprotein from transposon RE2</fullName>
        <ecNumber evidence="4">2.7.7.7</ecNumber>
    </submittedName>
</protein>
<evidence type="ECO:0000313" key="4">
    <source>
        <dbReference type="EMBL" id="RZC19883.1"/>
    </source>
</evidence>
<dbReference type="EC" id="2.7.7.7" evidence="4"/>
<dbReference type="InterPro" id="IPR054722">
    <property type="entry name" value="PolX-like_BBD"/>
</dbReference>
<dbReference type="Gene3D" id="2.60.40.2700">
    <property type="match status" value="1"/>
</dbReference>
<dbReference type="InterPro" id="IPR012337">
    <property type="entry name" value="RNaseH-like_sf"/>
</dbReference>
<dbReference type="PANTHER" id="PTHR31149:SF7">
    <property type="entry name" value="EXPRESSED PROTEIN"/>
    <property type="match status" value="1"/>
</dbReference>
<dbReference type="SUPFAM" id="SSF56672">
    <property type="entry name" value="DNA/RNA polymerases"/>
    <property type="match status" value="1"/>
</dbReference>
<feature type="compositionally biased region" description="Gly residues" evidence="2">
    <location>
        <begin position="470"/>
        <end position="480"/>
    </location>
</feature>
<dbReference type="Pfam" id="PF00665">
    <property type="entry name" value="rve"/>
    <property type="match status" value="1"/>
</dbReference>
<feature type="region of interest" description="Disordered" evidence="2">
    <location>
        <begin position="910"/>
        <end position="930"/>
    </location>
</feature>
<keyword evidence="1" id="KW-0645">Protease</keyword>
<dbReference type="GO" id="GO:0004190">
    <property type="term" value="F:aspartic-type endopeptidase activity"/>
    <property type="evidence" value="ECO:0007669"/>
    <property type="project" value="UniProtKB-KW"/>
</dbReference>
<gene>
    <name evidence="4" type="ORF">D0Y65_006643</name>
</gene>
<keyword evidence="1" id="KW-0064">Aspartyl protease</keyword>
<dbReference type="Gene3D" id="3.30.420.10">
    <property type="entry name" value="Ribonuclease H-like superfamily/Ribonuclease H"/>
    <property type="match status" value="1"/>
</dbReference>
<dbReference type="SUPFAM" id="SSF53098">
    <property type="entry name" value="Ribonuclease H-like"/>
    <property type="match status" value="1"/>
</dbReference>
<keyword evidence="1" id="KW-0378">Hydrolase</keyword>
<dbReference type="EMBL" id="QZWG01000003">
    <property type="protein sequence ID" value="RZC19883.1"/>
    <property type="molecule type" value="Genomic_DNA"/>
</dbReference>
<dbReference type="Pfam" id="PF23197">
    <property type="entry name" value="IG_AIR9"/>
    <property type="match status" value="1"/>
</dbReference>
<evidence type="ECO:0000259" key="3">
    <source>
        <dbReference type="PROSITE" id="PS50994"/>
    </source>
</evidence>
<evidence type="ECO:0000256" key="2">
    <source>
        <dbReference type="SAM" id="MobiDB-lite"/>
    </source>
</evidence>
<keyword evidence="5" id="KW-1185">Reference proteome</keyword>
<sequence>MLVQYQHLHDQLQWRIRSSHDRMGELTSVLESRADNGNHVVESPGSGNLTSHTHNDFMFQHNFPQQNLIGNEQSHQPMSNVAGYMHPALHSDVNWGLKTFNYQQTSNADRGISSFPHASIDKIGVQDKNMERNFGNGNFYQHPPDLDETASSVSEDGPGIENFQVSGDAIPGEKLLGCGYPVRGTSLCMFQWVRHLEDGTRQYIEGATNPEYVVTADDVDKLIAVECIPMDDKGRQGELVKLFANDQNKITCDSEMKHEIGTNLSKGEATFSVLLLRDSSENWEQATLFLRRSGYQIKINGTEATVVDEKFSKELSELRIPHMSRGNNKTRHEPEQGNFELSCALRFSKISPCASFKAIPDALASVRSPVSLQEHIDAILEGLPQDYHSVILAIESKFQLLPIEEVEALLLAHEARLLKFRKHTSELPSINLTQVNPNSSSSFGSDSYAAPNKSSQQYDSSGCRNFNSGGHRGGGGGSCGRGSPVPEVIIKVGMLLLERTTQNRSMQKNQNQQSPSAMIANSNSNFQTSTPTTWISDSGASFHVTGESQNIQQLSLVEGPDQIYIGNGQGLPIHSTGSSTFISPINSKVSLYLNQLLHVPSITKNLISVSKFALDNGEYFEFRPNYCLVKSQGANEILLKGSLGPDGLYVFPNFHLQGSIPASSASCFVLNSVTNVCSDVNTLNSAVKTTSVDSAFYNKPLELIYSDLWGPAYIPSKNGFYYYITFVDAYSRFTWIYLPKHKSETFTIFQQFKLMAELQFDSKIKSVQTDWGGEFRPLTNFLASQGITHRLICPHTHHLNGVVERKHRCIVELGLTLLKQASLPLKFWDFSFTTAVYLINRLPTASLHFNVPYTVLFNKNPDYIFLKAFGCSCFPFLRPYNHHKLEFSSSVHAESSPTVASEVLSPTIDAGSTSVQDNSPQSSDLSPSEVSHSAALETVPTVNSHPMQTRSKSGIHLPRLNPTLLLAHCEPKSTWDLLSLPPNRKAVGCKWVFTVKENADGTVNKYKARLLAKRFHQVASSNFNETFSPVIKPVKVRPLYGLKQEPRQWFDRLKSTLLHLGFSASKCDPSLFDFKDTSHIIFLLVYVDDIIITSSSVNLVQQFTVKLHSNFPLKQLGKLDYFLEVEVKTLTDGSILLTQGKYIRDLLQKTKMAEAQSIASPMVSGCKLTKTGADLFSDPTLDQ</sequence>
<feature type="region of interest" description="Disordered" evidence="2">
    <location>
        <begin position="431"/>
        <end position="482"/>
    </location>
</feature>
<feature type="domain" description="Integrase catalytic" evidence="3">
    <location>
        <begin position="696"/>
        <end position="860"/>
    </location>
</feature>
<dbReference type="InterPro" id="IPR001584">
    <property type="entry name" value="Integrase_cat-core"/>
</dbReference>
<dbReference type="GO" id="GO:0003676">
    <property type="term" value="F:nucleic acid binding"/>
    <property type="evidence" value="ECO:0007669"/>
    <property type="project" value="InterPro"/>
</dbReference>
<feature type="compositionally biased region" description="Polar residues" evidence="2">
    <location>
        <begin position="452"/>
        <end position="467"/>
    </location>
</feature>
<name>A0A445L9H9_GLYSO</name>
<evidence type="ECO:0000313" key="5">
    <source>
        <dbReference type="Proteomes" id="UP000289340"/>
    </source>
</evidence>
<keyword evidence="4" id="KW-0808">Transferase</keyword>
<feature type="region of interest" description="Disordered" evidence="2">
    <location>
        <begin position="503"/>
        <end position="525"/>
    </location>
</feature>
<reference evidence="4 5" key="1">
    <citation type="submission" date="2018-09" db="EMBL/GenBank/DDBJ databases">
        <title>A high-quality reference genome of wild soybean provides a powerful tool to mine soybean genomes.</title>
        <authorList>
            <person name="Xie M."/>
            <person name="Chung C.Y.L."/>
            <person name="Li M.-W."/>
            <person name="Wong F.-L."/>
            <person name="Chan T.-F."/>
            <person name="Lam H.-M."/>
        </authorList>
    </citation>
    <scope>NUCLEOTIDE SEQUENCE [LARGE SCALE GENOMIC DNA]</scope>
    <source>
        <strain evidence="5">cv. W05</strain>
        <tissue evidence="4">Hypocotyl of etiolated seedlings</tissue>
    </source>
</reference>
<dbReference type="PROSITE" id="PS50994">
    <property type="entry name" value="INTEGRASE"/>
    <property type="match status" value="1"/>
</dbReference>
<dbReference type="Proteomes" id="UP000289340">
    <property type="component" value="Chromosome 3"/>
</dbReference>
<dbReference type="GO" id="GO:0015074">
    <property type="term" value="P:DNA integration"/>
    <property type="evidence" value="ECO:0007669"/>
    <property type="project" value="InterPro"/>
</dbReference>
<dbReference type="PANTHER" id="PTHR31149">
    <property type="entry name" value="EXPRESSED PROTEIN"/>
    <property type="match status" value="1"/>
</dbReference>
<accession>A0A445L9H9</accession>
<proteinExistence type="predicted"/>
<dbReference type="FunFam" id="2.60.40.2700:FF:000001">
    <property type="entry name" value="Transmembrane protein"/>
    <property type="match status" value="1"/>
</dbReference>
<organism evidence="4 5">
    <name type="scientific">Glycine soja</name>
    <name type="common">Wild soybean</name>
    <dbReference type="NCBI Taxonomy" id="3848"/>
    <lineage>
        <taxon>Eukaryota</taxon>
        <taxon>Viridiplantae</taxon>
        <taxon>Streptophyta</taxon>
        <taxon>Embryophyta</taxon>
        <taxon>Tracheophyta</taxon>
        <taxon>Spermatophyta</taxon>
        <taxon>Magnoliopsida</taxon>
        <taxon>eudicotyledons</taxon>
        <taxon>Gunneridae</taxon>
        <taxon>Pentapetalae</taxon>
        <taxon>rosids</taxon>
        <taxon>fabids</taxon>
        <taxon>Fabales</taxon>
        <taxon>Fabaceae</taxon>
        <taxon>Papilionoideae</taxon>
        <taxon>50 kb inversion clade</taxon>
        <taxon>NPAAA clade</taxon>
        <taxon>indigoferoid/millettioid clade</taxon>
        <taxon>Phaseoleae</taxon>
        <taxon>Glycine</taxon>
        <taxon>Glycine subgen. Soja</taxon>
    </lineage>
</organism>
<evidence type="ECO:0000256" key="1">
    <source>
        <dbReference type="ARBA" id="ARBA00022750"/>
    </source>
</evidence>